<dbReference type="AlphaFoldDB" id="A0AAD5XLB3"/>
<name>A0AAD5XLB3_9FUNG</name>
<dbReference type="EMBL" id="JADGJH010000169">
    <property type="protein sequence ID" value="KAJ3135230.1"/>
    <property type="molecule type" value="Genomic_DNA"/>
</dbReference>
<keyword evidence="4" id="KW-1185">Reference proteome</keyword>
<reference evidence="3" key="1">
    <citation type="submission" date="2020-05" db="EMBL/GenBank/DDBJ databases">
        <title>Phylogenomic resolution of chytrid fungi.</title>
        <authorList>
            <person name="Stajich J.E."/>
            <person name="Amses K."/>
            <person name="Simmons R."/>
            <person name="Seto K."/>
            <person name="Myers J."/>
            <person name="Bonds A."/>
            <person name="Quandt C.A."/>
            <person name="Barry K."/>
            <person name="Liu P."/>
            <person name="Grigoriev I."/>
            <person name="Longcore J.E."/>
            <person name="James T.Y."/>
        </authorList>
    </citation>
    <scope>NUCLEOTIDE SEQUENCE</scope>
    <source>
        <strain evidence="3">JEL0513</strain>
    </source>
</reference>
<sequence length="283" mass="31344">MECLRDKCRSINFPIVDVTFSINDRIFNSNNAFAGLVRTALAAGTPRPLILVVRSRITNIDPALNNAGSARIARNPDVVLAPQTPILARTAVPASPPTTPPMAPPTFPARPTSPPVSPDLSNYSESDLPDPDTATLTELYPGQQFEVMLSYEHHSVRKVEIVYNALIDNGHRVWMDTHQINGSIYSAMAEAIDRSRVMVAFLNYEYQASLNCSRELAYADHRNKPIVPVRNFQEPPTEIPQGKAFFKTAGLLYIDLTSIVLGTPEFDHAINKLLEEVQHRING</sequence>
<dbReference type="Gene3D" id="3.40.50.10140">
    <property type="entry name" value="Toll/interleukin-1 receptor homology (TIR) domain"/>
    <property type="match status" value="1"/>
</dbReference>
<proteinExistence type="predicted"/>
<feature type="compositionally biased region" description="Pro residues" evidence="1">
    <location>
        <begin position="94"/>
        <end position="117"/>
    </location>
</feature>
<dbReference type="PANTHER" id="PTHR46270">
    <property type="entry name" value="ARMADILLO-TYPE FOLD-RELATED"/>
    <property type="match status" value="1"/>
</dbReference>
<dbReference type="InterPro" id="IPR000157">
    <property type="entry name" value="TIR_dom"/>
</dbReference>
<comment type="caution">
    <text evidence="3">The sequence shown here is derived from an EMBL/GenBank/DDBJ whole genome shotgun (WGS) entry which is preliminary data.</text>
</comment>
<dbReference type="GO" id="GO:0007165">
    <property type="term" value="P:signal transduction"/>
    <property type="evidence" value="ECO:0007669"/>
    <property type="project" value="InterPro"/>
</dbReference>
<evidence type="ECO:0000313" key="3">
    <source>
        <dbReference type="EMBL" id="KAJ3135230.1"/>
    </source>
</evidence>
<dbReference type="InterPro" id="IPR035897">
    <property type="entry name" value="Toll_tir_struct_dom_sf"/>
</dbReference>
<dbReference type="Proteomes" id="UP001211907">
    <property type="component" value="Unassembled WGS sequence"/>
</dbReference>
<feature type="region of interest" description="Disordered" evidence="1">
    <location>
        <begin position="91"/>
        <end position="132"/>
    </location>
</feature>
<feature type="domain" description="TIR" evidence="2">
    <location>
        <begin position="147"/>
        <end position="273"/>
    </location>
</feature>
<dbReference type="SUPFAM" id="SSF52200">
    <property type="entry name" value="Toll/Interleukin receptor TIR domain"/>
    <property type="match status" value="1"/>
</dbReference>
<gene>
    <name evidence="3" type="ORF">HK100_002891</name>
</gene>
<protein>
    <recommendedName>
        <fullName evidence="2">TIR domain-containing protein</fullName>
    </recommendedName>
</protein>
<organism evidence="3 4">
    <name type="scientific">Physocladia obscura</name>
    <dbReference type="NCBI Taxonomy" id="109957"/>
    <lineage>
        <taxon>Eukaryota</taxon>
        <taxon>Fungi</taxon>
        <taxon>Fungi incertae sedis</taxon>
        <taxon>Chytridiomycota</taxon>
        <taxon>Chytridiomycota incertae sedis</taxon>
        <taxon>Chytridiomycetes</taxon>
        <taxon>Chytridiales</taxon>
        <taxon>Chytriomycetaceae</taxon>
        <taxon>Physocladia</taxon>
    </lineage>
</organism>
<evidence type="ECO:0000256" key="1">
    <source>
        <dbReference type="SAM" id="MobiDB-lite"/>
    </source>
</evidence>
<dbReference type="Pfam" id="PF13676">
    <property type="entry name" value="TIR_2"/>
    <property type="match status" value="1"/>
</dbReference>
<accession>A0AAD5XLB3</accession>
<evidence type="ECO:0000259" key="2">
    <source>
        <dbReference type="Pfam" id="PF13676"/>
    </source>
</evidence>
<evidence type="ECO:0000313" key="4">
    <source>
        <dbReference type="Proteomes" id="UP001211907"/>
    </source>
</evidence>